<evidence type="ECO:0000313" key="1">
    <source>
        <dbReference type="EMBL" id="ERI86585.1"/>
    </source>
</evidence>
<proteinExistence type="predicted"/>
<dbReference type="PATRIC" id="fig|1321819.3.peg.756"/>
<dbReference type="HOGENOM" id="CLU_3229839_0_0_10"/>
<dbReference type="EMBL" id="AWSV01000052">
    <property type="protein sequence ID" value="ERI86585.1"/>
    <property type="molecule type" value="Genomic_DNA"/>
</dbReference>
<dbReference type="AlphaFoldDB" id="U2CPW7"/>
<accession>U2CPW7</accession>
<sequence length="43" mass="5136">MVKYIYRKSADYIELQKEKRTKRLVPFILSGQLVSAISVFRFL</sequence>
<comment type="caution">
    <text evidence="1">The sequence shown here is derived from an EMBL/GenBank/DDBJ whole genome shotgun (WGS) entry which is preliminary data.</text>
</comment>
<organism evidence="1 2">
    <name type="scientific">Bacteroides pyogenes F0041</name>
    <dbReference type="NCBI Taxonomy" id="1321819"/>
    <lineage>
        <taxon>Bacteria</taxon>
        <taxon>Pseudomonadati</taxon>
        <taxon>Bacteroidota</taxon>
        <taxon>Bacteroidia</taxon>
        <taxon>Bacteroidales</taxon>
        <taxon>Bacteroidaceae</taxon>
        <taxon>Bacteroides</taxon>
    </lineage>
</organism>
<evidence type="ECO:0000313" key="2">
    <source>
        <dbReference type="Proteomes" id="UP000016496"/>
    </source>
</evidence>
<name>U2CPW7_9BACE</name>
<dbReference type="Proteomes" id="UP000016496">
    <property type="component" value="Unassembled WGS sequence"/>
</dbReference>
<reference evidence="1 2" key="1">
    <citation type="submission" date="2013-08" db="EMBL/GenBank/DDBJ databases">
        <authorList>
            <person name="Weinstock G."/>
            <person name="Sodergren E."/>
            <person name="Wylie T."/>
            <person name="Fulton L."/>
            <person name="Fulton R."/>
            <person name="Fronick C."/>
            <person name="O'Laughlin M."/>
            <person name="Godfrey J."/>
            <person name="Miner T."/>
            <person name="Herter B."/>
            <person name="Appelbaum E."/>
            <person name="Cordes M."/>
            <person name="Lek S."/>
            <person name="Wollam A."/>
            <person name="Pepin K.H."/>
            <person name="Palsikar V.B."/>
            <person name="Mitreva M."/>
            <person name="Wilson R.K."/>
        </authorList>
    </citation>
    <scope>NUCLEOTIDE SEQUENCE [LARGE SCALE GENOMIC DNA]</scope>
    <source>
        <strain evidence="1 2">F0041</strain>
    </source>
</reference>
<gene>
    <name evidence="1" type="ORF">HMPREF1981_00816</name>
</gene>
<protein>
    <submittedName>
        <fullName evidence="1">Uncharacterized protein</fullName>
    </submittedName>
</protein>